<evidence type="ECO:0000313" key="2">
    <source>
        <dbReference type="WBParaSite" id="RSKR_0000446500.1"/>
    </source>
</evidence>
<sequence>MSHMERMNCSLKEEVPVEYSDCKHRAILIRIFRPQITNSDSDNPSFEEVLKLNPKLNRKVADLIMTLLILLS</sequence>
<accession>A0AC35TU05</accession>
<dbReference type="WBParaSite" id="RSKR_0000446500.1">
    <property type="protein sequence ID" value="RSKR_0000446500.1"/>
    <property type="gene ID" value="RSKR_0000446500"/>
</dbReference>
<name>A0AC35TU05_9BILA</name>
<proteinExistence type="predicted"/>
<dbReference type="Proteomes" id="UP000095286">
    <property type="component" value="Unplaced"/>
</dbReference>
<reference evidence="2" key="1">
    <citation type="submission" date="2025-08" db="UniProtKB">
        <authorList>
            <consortium name="WormBaseParasite"/>
        </authorList>
    </citation>
    <scope>IDENTIFICATION</scope>
    <source>
        <strain evidence="2">KR3021</strain>
    </source>
</reference>
<evidence type="ECO:0000313" key="1">
    <source>
        <dbReference type="Proteomes" id="UP000095286"/>
    </source>
</evidence>
<protein>
    <submittedName>
        <fullName evidence="2">NR LBD domain-containing protein</fullName>
    </submittedName>
</protein>
<organism evidence="1 2">
    <name type="scientific">Rhabditophanes sp. KR3021</name>
    <dbReference type="NCBI Taxonomy" id="114890"/>
    <lineage>
        <taxon>Eukaryota</taxon>
        <taxon>Metazoa</taxon>
        <taxon>Ecdysozoa</taxon>
        <taxon>Nematoda</taxon>
        <taxon>Chromadorea</taxon>
        <taxon>Rhabditida</taxon>
        <taxon>Tylenchina</taxon>
        <taxon>Panagrolaimomorpha</taxon>
        <taxon>Strongyloidoidea</taxon>
        <taxon>Alloionematidae</taxon>
        <taxon>Rhabditophanes</taxon>
    </lineage>
</organism>